<protein>
    <recommendedName>
        <fullName evidence="2">DDE-1 domain-containing protein</fullName>
    </recommendedName>
</protein>
<dbReference type="InterPro" id="IPR004875">
    <property type="entry name" value="DDE_SF_endonuclease_dom"/>
</dbReference>
<evidence type="ECO:0000313" key="4">
    <source>
        <dbReference type="Proteomes" id="UP000008227"/>
    </source>
</evidence>
<dbReference type="Pfam" id="PF03184">
    <property type="entry name" value="DDE_1"/>
    <property type="match status" value="1"/>
</dbReference>
<accession>A0A8W4FNB6</accession>
<evidence type="ECO:0000256" key="1">
    <source>
        <dbReference type="SAM" id="MobiDB-lite"/>
    </source>
</evidence>
<sequence>MTTYLFTTYFPEYFKSTVEIYYSEKIPFQILLLNDNAPSHGRALLEMQNGMHVVFIPANTTSILQPTDQEVILTFKSYSLRNTFCKAMAATDSDSSDGSGQSKLKPCGKDLPI</sequence>
<evidence type="ECO:0000313" key="3">
    <source>
        <dbReference type="Ensembl" id="ENSSSCP00000080987.1"/>
    </source>
</evidence>
<reference evidence="3" key="2">
    <citation type="submission" date="2025-08" db="UniProtKB">
        <authorList>
            <consortium name="Ensembl"/>
        </authorList>
    </citation>
    <scope>IDENTIFICATION</scope>
</reference>
<dbReference type="Ensembl" id="ENSSSCT00000104928.1">
    <property type="protein sequence ID" value="ENSSSCP00000080987.1"/>
    <property type="gene ID" value="ENSSSCG00000055870.1"/>
</dbReference>
<reference evidence="3" key="3">
    <citation type="submission" date="2025-09" db="UniProtKB">
        <authorList>
            <consortium name="Ensembl"/>
        </authorList>
    </citation>
    <scope>IDENTIFICATION</scope>
</reference>
<reference evidence="3" key="1">
    <citation type="journal article" date="2020" name="Gigascience">
        <title>An improved pig reference genome sequence to enable pig genetics and genomics research.</title>
        <authorList>
            <person name="Warr A."/>
            <person name="Affara N."/>
            <person name="Aken B."/>
            <person name="Beiki H."/>
            <person name="Bickhart D.M."/>
            <person name="Billis K."/>
            <person name="Chow W."/>
            <person name="Eory L."/>
            <person name="Finlayson H.A."/>
            <person name="Flicek P."/>
            <person name="Giron C.G."/>
            <person name="Griffin D.K."/>
            <person name="Hall R."/>
            <person name="Hannum G."/>
            <person name="Hourlier T."/>
            <person name="Howe K."/>
            <person name="Hume D.A."/>
            <person name="Izuogu O."/>
            <person name="Kim K."/>
            <person name="Koren S."/>
            <person name="Liu H."/>
            <person name="Manchanda N."/>
            <person name="Martin F.J."/>
            <person name="Nonneman D.J."/>
            <person name="O'Connor R.E."/>
            <person name="Phillippy A.M."/>
            <person name="Rohrer G.A."/>
            <person name="Rosen B.D."/>
            <person name="Rund L.A."/>
            <person name="Sargent C.A."/>
            <person name="Schook L.B."/>
            <person name="Schroeder S.G."/>
            <person name="Schwartz A.S."/>
            <person name="Skinner B.M."/>
            <person name="Talbot R."/>
            <person name="Tseng E."/>
            <person name="Tuggle C.K."/>
            <person name="Watson M."/>
            <person name="Smith T.P.L."/>
            <person name="Archibald A.L."/>
        </authorList>
    </citation>
    <scope>NUCLEOTIDE SEQUENCE [LARGE SCALE GENOMIC DNA]</scope>
    <source>
        <strain evidence="3">Duroc</strain>
    </source>
</reference>
<dbReference type="AlphaFoldDB" id="A0A8W4FNB6"/>
<dbReference type="GeneTree" id="ENSGT00940000154420"/>
<feature type="domain" description="DDE-1" evidence="2">
    <location>
        <begin position="1"/>
        <end position="97"/>
    </location>
</feature>
<dbReference type="GO" id="GO:0003676">
    <property type="term" value="F:nucleic acid binding"/>
    <property type="evidence" value="ECO:0007669"/>
    <property type="project" value="InterPro"/>
</dbReference>
<evidence type="ECO:0000259" key="2">
    <source>
        <dbReference type="Pfam" id="PF03184"/>
    </source>
</evidence>
<dbReference type="Proteomes" id="UP000008227">
    <property type="component" value="Chromosome 1"/>
</dbReference>
<proteinExistence type="predicted"/>
<keyword evidence="4" id="KW-1185">Reference proteome</keyword>
<feature type="region of interest" description="Disordered" evidence="1">
    <location>
        <begin position="90"/>
        <end position="113"/>
    </location>
</feature>
<feature type="compositionally biased region" description="Low complexity" evidence="1">
    <location>
        <begin position="92"/>
        <end position="102"/>
    </location>
</feature>
<organism evidence="3 4">
    <name type="scientific">Sus scrofa</name>
    <name type="common">Pig</name>
    <dbReference type="NCBI Taxonomy" id="9823"/>
    <lineage>
        <taxon>Eukaryota</taxon>
        <taxon>Metazoa</taxon>
        <taxon>Chordata</taxon>
        <taxon>Craniata</taxon>
        <taxon>Vertebrata</taxon>
        <taxon>Euteleostomi</taxon>
        <taxon>Mammalia</taxon>
        <taxon>Eutheria</taxon>
        <taxon>Laurasiatheria</taxon>
        <taxon>Artiodactyla</taxon>
        <taxon>Suina</taxon>
        <taxon>Suidae</taxon>
        <taxon>Sus</taxon>
    </lineage>
</organism>
<name>A0A8W4FNB6_PIG</name>